<evidence type="ECO:0000313" key="3">
    <source>
        <dbReference type="Proteomes" id="UP000050525"/>
    </source>
</evidence>
<dbReference type="EMBL" id="AKHW03006853">
    <property type="protein sequence ID" value="KYO17991.1"/>
    <property type="molecule type" value="Genomic_DNA"/>
</dbReference>
<reference evidence="2 3" key="1">
    <citation type="journal article" date="2012" name="Genome Biol.">
        <title>Sequencing three crocodilian genomes to illuminate the evolution of archosaurs and amniotes.</title>
        <authorList>
            <person name="St John J.A."/>
            <person name="Braun E.L."/>
            <person name="Isberg S.R."/>
            <person name="Miles L.G."/>
            <person name="Chong A.Y."/>
            <person name="Gongora J."/>
            <person name="Dalzell P."/>
            <person name="Moran C."/>
            <person name="Bed'hom B."/>
            <person name="Abzhanov A."/>
            <person name="Burgess S.C."/>
            <person name="Cooksey A.M."/>
            <person name="Castoe T.A."/>
            <person name="Crawford N.G."/>
            <person name="Densmore L.D."/>
            <person name="Drew J.C."/>
            <person name="Edwards S.V."/>
            <person name="Faircloth B.C."/>
            <person name="Fujita M.K."/>
            <person name="Greenwold M.J."/>
            <person name="Hoffmann F.G."/>
            <person name="Howard J.M."/>
            <person name="Iguchi T."/>
            <person name="Janes D.E."/>
            <person name="Khan S.Y."/>
            <person name="Kohno S."/>
            <person name="de Koning A.J."/>
            <person name="Lance S.L."/>
            <person name="McCarthy F.M."/>
            <person name="McCormack J.E."/>
            <person name="Merchant M.E."/>
            <person name="Peterson D.G."/>
            <person name="Pollock D.D."/>
            <person name="Pourmand N."/>
            <person name="Raney B.J."/>
            <person name="Roessler K.A."/>
            <person name="Sanford J.R."/>
            <person name="Sawyer R.H."/>
            <person name="Schmidt C.J."/>
            <person name="Triplett E.W."/>
            <person name="Tuberville T.D."/>
            <person name="Venegas-Anaya M."/>
            <person name="Howard J.T."/>
            <person name="Jarvis E.D."/>
            <person name="Guillette L.J.Jr."/>
            <person name="Glenn T.C."/>
            <person name="Green R.E."/>
            <person name="Ray D.A."/>
        </authorList>
    </citation>
    <scope>NUCLEOTIDE SEQUENCE [LARGE SCALE GENOMIC DNA]</scope>
    <source>
        <strain evidence="2">KSC_2009_1</strain>
    </source>
</reference>
<name>A0A151M0F0_ALLMI</name>
<sequence>MLVGKGHTTNHASEKTLKQKTQKGPSGFAQETKNALQDLLWTTVKGPGAACRDEVILGSHDAASWSPPRTARALWMHWLLQMRTLDRNLLLNHMVTALEDQLEDAWALWAEDMACQDSWWVEDVVHKV</sequence>
<dbReference type="Proteomes" id="UP000050525">
    <property type="component" value="Unassembled WGS sequence"/>
</dbReference>
<comment type="caution">
    <text evidence="2">The sequence shown here is derived from an EMBL/GenBank/DDBJ whole genome shotgun (WGS) entry which is preliminary data.</text>
</comment>
<accession>A0A151M0F0</accession>
<organism evidence="2 3">
    <name type="scientific">Alligator mississippiensis</name>
    <name type="common">American alligator</name>
    <dbReference type="NCBI Taxonomy" id="8496"/>
    <lineage>
        <taxon>Eukaryota</taxon>
        <taxon>Metazoa</taxon>
        <taxon>Chordata</taxon>
        <taxon>Craniata</taxon>
        <taxon>Vertebrata</taxon>
        <taxon>Euteleostomi</taxon>
        <taxon>Archelosauria</taxon>
        <taxon>Archosauria</taxon>
        <taxon>Crocodylia</taxon>
        <taxon>Alligatoridae</taxon>
        <taxon>Alligatorinae</taxon>
        <taxon>Alligator</taxon>
    </lineage>
</organism>
<keyword evidence="3" id="KW-1185">Reference proteome</keyword>
<feature type="region of interest" description="Disordered" evidence="1">
    <location>
        <begin position="1"/>
        <end position="29"/>
    </location>
</feature>
<gene>
    <name evidence="2" type="ORF">Y1Q_0011604</name>
</gene>
<dbReference type="AlphaFoldDB" id="A0A151M0F0"/>
<evidence type="ECO:0000313" key="2">
    <source>
        <dbReference type="EMBL" id="KYO17991.1"/>
    </source>
</evidence>
<protein>
    <submittedName>
        <fullName evidence="2">Uncharacterized protein</fullName>
    </submittedName>
</protein>
<proteinExistence type="predicted"/>
<evidence type="ECO:0000256" key="1">
    <source>
        <dbReference type="SAM" id="MobiDB-lite"/>
    </source>
</evidence>